<dbReference type="InterPro" id="IPR000838">
    <property type="entry name" value="RNA_pol_sigma70_ECF_CS"/>
</dbReference>
<dbReference type="InterPro" id="IPR007627">
    <property type="entry name" value="RNA_pol_sigma70_r2"/>
</dbReference>
<dbReference type="GO" id="GO:0006950">
    <property type="term" value="P:response to stress"/>
    <property type="evidence" value="ECO:0007669"/>
    <property type="project" value="UniProtKB-ARBA"/>
</dbReference>
<dbReference type="Pfam" id="PF04542">
    <property type="entry name" value="Sigma70_r2"/>
    <property type="match status" value="1"/>
</dbReference>
<evidence type="ECO:0000259" key="8">
    <source>
        <dbReference type="Pfam" id="PF08281"/>
    </source>
</evidence>
<dbReference type="SUPFAM" id="SSF88659">
    <property type="entry name" value="Sigma3 and sigma4 domains of RNA polymerase sigma factors"/>
    <property type="match status" value="1"/>
</dbReference>
<evidence type="ECO:0000256" key="6">
    <source>
        <dbReference type="RuleBase" id="RU000716"/>
    </source>
</evidence>
<evidence type="ECO:0000313" key="9">
    <source>
        <dbReference type="EMBL" id="MBB6054000.1"/>
    </source>
</evidence>
<dbReference type="InterPro" id="IPR014284">
    <property type="entry name" value="RNA_pol_sigma-70_dom"/>
</dbReference>
<evidence type="ECO:0000256" key="4">
    <source>
        <dbReference type="ARBA" id="ARBA00023125"/>
    </source>
</evidence>
<comment type="similarity">
    <text evidence="1 6">Belongs to the sigma-70 factor family. ECF subfamily.</text>
</comment>
<dbReference type="Pfam" id="PF08281">
    <property type="entry name" value="Sigma70_r4_2"/>
    <property type="match status" value="1"/>
</dbReference>
<dbReference type="InterPro" id="IPR036388">
    <property type="entry name" value="WH-like_DNA-bd_sf"/>
</dbReference>
<dbReference type="GO" id="GO:0006352">
    <property type="term" value="P:DNA-templated transcription initiation"/>
    <property type="evidence" value="ECO:0007669"/>
    <property type="project" value="InterPro"/>
</dbReference>
<comment type="caution">
    <text evidence="9">The sequence shown here is derived from an EMBL/GenBank/DDBJ whole genome shotgun (WGS) entry which is preliminary data.</text>
</comment>
<keyword evidence="2 6" id="KW-0805">Transcription regulation</keyword>
<keyword evidence="3 6" id="KW-0731">Sigma factor</keyword>
<evidence type="ECO:0000313" key="10">
    <source>
        <dbReference type="Proteomes" id="UP000520814"/>
    </source>
</evidence>
<dbReference type="InterPro" id="IPR013325">
    <property type="entry name" value="RNA_pol_sigma_r2"/>
</dbReference>
<dbReference type="PROSITE" id="PS01063">
    <property type="entry name" value="SIGMA70_ECF"/>
    <property type="match status" value="1"/>
</dbReference>
<gene>
    <name evidence="9" type="ORF">HNQ39_005847</name>
</gene>
<keyword evidence="10" id="KW-1185">Reference proteome</keyword>
<evidence type="ECO:0000256" key="1">
    <source>
        <dbReference type="ARBA" id="ARBA00010641"/>
    </source>
</evidence>
<dbReference type="PANTHER" id="PTHR43133:SF25">
    <property type="entry name" value="RNA POLYMERASE SIGMA FACTOR RFAY-RELATED"/>
    <property type="match status" value="1"/>
</dbReference>
<protein>
    <recommendedName>
        <fullName evidence="6">RNA polymerase sigma factor</fullName>
    </recommendedName>
</protein>
<organism evidence="9 10">
    <name type="scientific">Armatimonas rosea</name>
    <dbReference type="NCBI Taxonomy" id="685828"/>
    <lineage>
        <taxon>Bacteria</taxon>
        <taxon>Bacillati</taxon>
        <taxon>Armatimonadota</taxon>
        <taxon>Armatimonadia</taxon>
        <taxon>Armatimonadales</taxon>
        <taxon>Armatimonadaceae</taxon>
        <taxon>Armatimonas</taxon>
    </lineage>
</organism>
<proteinExistence type="inferred from homology"/>
<evidence type="ECO:0000256" key="5">
    <source>
        <dbReference type="ARBA" id="ARBA00023163"/>
    </source>
</evidence>
<dbReference type="NCBIfam" id="TIGR02937">
    <property type="entry name" value="sigma70-ECF"/>
    <property type="match status" value="1"/>
</dbReference>
<dbReference type="GO" id="GO:0003677">
    <property type="term" value="F:DNA binding"/>
    <property type="evidence" value="ECO:0007669"/>
    <property type="project" value="UniProtKB-KW"/>
</dbReference>
<keyword evidence="5 6" id="KW-0804">Transcription</keyword>
<keyword evidence="4 6" id="KW-0238">DNA-binding</keyword>
<dbReference type="InterPro" id="IPR013324">
    <property type="entry name" value="RNA_pol_sigma_r3/r4-like"/>
</dbReference>
<dbReference type="Gene3D" id="1.10.10.10">
    <property type="entry name" value="Winged helix-like DNA-binding domain superfamily/Winged helix DNA-binding domain"/>
    <property type="match status" value="1"/>
</dbReference>
<dbReference type="CDD" id="cd06171">
    <property type="entry name" value="Sigma70_r4"/>
    <property type="match status" value="1"/>
</dbReference>
<name>A0A7W9WA75_ARMRO</name>
<dbReference type="EMBL" id="JACHGW010000011">
    <property type="protein sequence ID" value="MBB6054000.1"/>
    <property type="molecule type" value="Genomic_DNA"/>
</dbReference>
<reference evidence="9 10" key="1">
    <citation type="submission" date="2020-08" db="EMBL/GenBank/DDBJ databases">
        <title>Genomic Encyclopedia of Type Strains, Phase IV (KMG-IV): sequencing the most valuable type-strain genomes for metagenomic binning, comparative biology and taxonomic classification.</title>
        <authorList>
            <person name="Goeker M."/>
        </authorList>
    </citation>
    <scope>NUCLEOTIDE SEQUENCE [LARGE SCALE GENOMIC DNA]</scope>
    <source>
        <strain evidence="9 10">DSM 23562</strain>
    </source>
</reference>
<evidence type="ECO:0000256" key="2">
    <source>
        <dbReference type="ARBA" id="ARBA00023015"/>
    </source>
</evidence>
<dbReference type="Gene3D" id="1.10.1740.10">
    <property type="match status" value="1"/>
</dbReference>
<dbReference type="InterPro" id="IPR039425">
    <property type="entry name" value="RNA_pol_sigma-70-like"/>
</dbReference>
<accession>A0A7W9WA75</accession>
<dbReference type="AlphaFoldDB" id="A0A7W9WA75"/>
<dbReference type="InterPro" id="IPR013249">
    <property type="entry name" value="RNA_pol_sigma70_r4_t2"/>
</dbReference>
<feature type="domain" description="RNA polymerase sigma factor 70 region 4 type 2" evidence="8">
    <location>
        <begin position="105"/>
        <end position="157"/>
    </location>
</feature>
<feature type="domain" description="RNA polymerase sigma-70 region 2" evidence="7">
    <location>
        <begin position="14"/>
        <end position="79"/>
    </location>
</feature>
<dbReference type="SUPFAM" id="SSF88946">
    <property type="entry name" value="Sigma2 domain of RNA polymerase sigma factors"/>
    <property type="match status" value="1"/>
</dbReference>
<dbReference type="PANTHER" id="PTHR43133">
    <property type="entry name" value="RNA POLYMERASE ECF-TYPE SIGMA FACTO"/>
    <property type="match status" value="1"/>
</dbReference>
<sequence length="168" mass="18729">MKHSPEDVPSFSCLYERYGRDVLGVLLRLTNGDRAEAEDLTQETFLAAFKGQKNFSGRVPFRAWLVGIAARRWRDSRRRPKPATTPLTEDPPSVVLMDRAITDRVALVSALGQLPDDQQTAVLLVLGQGLTYREAAEALGVPSGTLKWRVTEALRRLRPLLTDEGESQ</sequence>
<dbReference type="RefSeq" id="WP_184204085.1">
    <property type="nucleotide sequence ID" value="NZ_JACHGW010000011.1"/>
</dbReference>
<dbReference type="GO" id="GO:0016987">
    <property type="term" value="F:sigma factor activity"/>
    <property type="evidence" value="ECO:0007669"/>
    <property type="project" value="UniProtKB-KW"/>
</dbReference>
<dbReference type="Proteomes" id="UP000520814">
    <property type="component" value="Unassembled WGS sequence"/>
</dbReference>
<evidence type="ECO:0000259" key="7">
    <source>
        <dbReference type="Pfam" id="PF04542"/>
    </source>
</evidence>
<evidence type="ECO:0000256" key="3">
    <source>
        <dbReference type="ARBA" id="ARBA00023082"/>
    </source>
</evidence>